<organism evidence="1 2">
    <name type="scientific">Parolsenella catena</name>
    <dbReference type="NCBI Taxonomy" id="2003188"/>
    <lineage>
        <taxon>Bacteria</taxon>
        <taxon>Bacillati</taxon>
        <taxon>Actinomycetota</taxon>
        <taxon>Coriobacteriia</taxon>
        <taxon>Coriobacteriales</taxon>
        <taxon>Atopobiaceae</taxon>
        <taxon>Parolsenella</taxon>
    </lineage>
</organism>
<dbReference type="KEGG" id="pcat:Pcatena_13170"/>
<dbReference type="InterPro" id="IPR012338">
    <property type="entry name" value="Beta-lactam/transpept-like"/>
</dbReference>
<dbReference type="Proteomes" id="UP000273154">
    <property type="component" value="Chromosome"/>
</dbReference>
<proteinExistence type="predicted"/>
<dbReference type="AlphaFoldDB" id="A0A3G9KAC2"/>
<dbReference type="Gene3D" id="3.40.710.10">
    <property type="entry name" value="DD-peptidase/beta-lactamase superfamily"/>
    <property type="match status" value="1"/>
</dbReference>
<gene>
    <name evidence="1" type="ORF">Pcatena_13170</name>
</gene>
<dbReference type="RefSeq" id="WP_126422785.1">
    <property type="nucleotide sequence ID" value="NZ_AP019367.1"/>
</dbReference>
<reference evidence="2" key="1">
    <citation type="submission" date="2018-11" db="EMBL/GenBank/DDBJ databases">
        <title>Comparative genomics of Parolsenella catena and Libanicoccus massiliensis: Reclassification of Libanicoccus massiliensis as Parolsenella massiliensis comb. nov.</title>
        <authorList>
            <person name="Sakamoto M."/>
            <person name="Ikeyama N."/>
            <person name="Murakami T."/>
            <person name="Mori H."/>
            <person name="Yuki M."/>
            <person name="Ohkuma M."/>
        </authorList>
    </citation>
    <scope>NUCLEOTIDE SEQUENCE [LARGE SCALE GENOMIC DNA]</scope>
    <source>
        <strain evidence="2">JCM 31932</strain>
    </source>
</reference>
<evidence type="ECO:0000313" key="2">
    <source>
        <dbReference type="Proteomes" id="UP000273154"/>
    </source>
</evidence>
<dbReference type="EMBL" id="AP019367">
    <property type="protein sequence ID" value="BBH50730.1"/>
    <property type="molecule type" value="Genomic_DNA"/>
</dbReference>
<evidence type="ECO:0008006" key="3">
    <source>
        <dbReference type="Google" id="ProtNLM"/>
    </source>
</evidence>
<keyword evidence="2" id="KW-1185">Reference proteome</keyword>
<dbReference type="SUPFAM" id="SSF56601">
    <property type="entry name" value="beta-lactamase/transpeptidase-like"/>
    <property type="match status" value="1"/>
</dbReference>
<accession>A0A3G9KAC2</accession>
<dbReference type="GeneID" id="88849453"/>
<dbReference type="OrthoDB" id="3191550at2"/>
<evidence type="ECO:0000313" key="1">
    <source>
        <dbReference type="EMBL" id="BBH50730.1"/>
    </source>
</evidence>
<name>A0A3G9KAC2_9ACTN</name>
<sequence length="331" mass="34547">MSKQERVENFGVVAAASLAIAALALLASRLVAPVTSLDAGQRASAGTSIELIASARDSVCFSDELLNPLASQAEEGSPVEVQGATVPAAKLADLNAAIRAIESGGHDVGFLMLDTQTGTTVSYHADRLFYSASSIKGPYVTSVVRAALGDTVQADARIDAILRYSDNDAYASLRSQYGNDPMAALVDASGAEQLPHAGITDEVEAAAEPQSGQSIADNFYEFVTPEQMVALWDQCRAYLESGEPGAAWLANELQTPEISSLSHVGRAWGTTWAKAGWYPDDASGFATTVDAGVVRTETGDVVIAVMTTSPVDFPATAGVILPLLELHAELG</sequence>
<protein>
    <recommendedName>
        <fullName evidence="3">Serine hydrolase</fullName>
    </recommendedName>
</protein>